<dbReference type="PANTHER" id="PTHR24171">
    <property type="entry name" value="ANKYRIN REPEAT DOMAIN-CONTAINING PROTEIN 39-RELATED"/>
    <property type="match status" value="1"/>
</dbReference>
<feature type="chain" id="PRO_5001991136" evidence="4">
    <location>
        <begin position="22"/>
        <end position="127"/>
    </location>
</feature>
<keyword evidence="2 3" id="KW-0040">ANK repeat</keyword>
<dbReference type="eggNOG" id="COG0666">
    <property type="taxonomic scope" value="Bacteria"/>
</dbReference>
<dbReference type="Gene3D" id="1.25.40.20">
    <property type="entry name" value="Ankyrin repeat-containing domain"/>
    <property type="match status" value="1"/>
</dbReference>
<gene>
    <name evidence="5" type="ORF">Q765_17035</name>
</gene>
<dbReference type="RefSeq" id="WP_020214331.1">
    <property type="nucleotide sequence ID" value="NZ_JRLX01000024.1"/>
</dbReference>
<comment type="caution">
    <text evidence="5">The sequence shown here is derived from an EMBL/GenBank/DDBJ whole genome shotgun (WGS) entry which is preliminary data.</text>
</comment>
<dbReference type="OrthoDB" id="1374157at2"/>
<keyword evidence="4" id="KW-0732">Signal</keyword>
<dbReference type="STRING" id="1121895.GCA_000378485_03168"/>
<dbReference type="InterPro" id="IPR036770">
    <property type="entry name" value="Ankyrin_rpt-contain_sf"/>
</dbReference>
<dbReference type="SUPFAM" id="SSF48403">
    <property type="entry name" value="Ankyrin repeat"/>
    <property type="match status" value="1"/>
</dbReference>
<evidence type="ECO:0000313" key="6">
    <source>
        <dbReference type="Proteomes" id="UP000030152"/>
    </source>
</evidence>
<evidence type="ECO:0000313" key="5">
    <source>
        <dbReference type="EMBL" id="KGO85320.1"/>
    </source>
</evidence>
<dbReference type="Pfam" id="PF12796">
    <property type="entry name" value="Ank_2"/>
    <property type="match status" value="1"/>
</dbReference>
<feature type="signal peptide" evidence="4">
    <location>
        <begin position="1"/>
        <end position="21"/>
    </location>
</feature>
<evidence type="ECO:0000256" key="3">
    <source>
        <dbReference type="PROSITE-ProRule" id="PRU00023"/>
    </source>
</evidence>
<dbReference type="SMART" id="SM00248">
    <property type="entry name" value="ANK"/>
    <property type="match status" value="2"/>
</dbReference>
<evidence type="ECO:0000256" key="2">
    <source>
        <dbReference type="ARBA" id="ARBA00023043"/>
    </source>
</evidence>
<sequence>MKKSIIFLGLAVTLFSNVAMASVSAASSTVPVKKEYTNATPLAIAIAKGDVTSVKAFISYGADINEKSNDMTPLMLAARYNQVEIINLLLQNGASVKVTNSKGFNALKYAKLSNAAQAADALTKAKA</sequence>
<dbReference type="PROSITE" id="PS50297">
    <property type="entry name" value="ANK_REP_REGION"/>
    <property type="match status" value="2"/>
</dbReference>
<protein>
    <submittedName>
        <fullName evidence="5">Ankyrin</fullName>
    </submittedName>
</protein>
<evidence type="ECO:0000256" key="4">
    <source>
        <dbReference type="SAM" id="SignalP"/>
    </source>
</evidence>
<proteinExistence type="predicted"/>
<accession>A0A0A2MAJ9</accession>
<dbReference type="PANTHER" id="PTHR24171:SF9">
    <property type="entry name" value="ANKYRIN REPEAT DOMAIN-CONTAINING PROTEIN 39"/>
    <property type="match status" value="1"/>
</dbReference>
<reference evidence="5 6" key="1">
    <citation type="submission" date="2013-09" db="EMBL/GenBank/DDBJ databases">
        <authorList>
            <person name="Zeng Z."/>
            <person name="Chen C."/>
        </authorList>
    </citation>
    <scope>NUCLEOTIDE SEQUENCE [LARGE SCALE GENOMIC DNA]</scope>
    <source>
        <strain evidence="5 6">WB 3.3-2</strain>
    </source>
</reference>
<dbReference type="Proteomes" id="UP000030152">
    <property type="component" value="Unassembled WGS sequence"/>
</dbReference>
<name>A0A0A2MAJ9_9FLAO</name>
<dbReference type="EMBL" id="JRLX01000024">
    <property type="protein sequence ID" value="KGO85320.1"/>
    <property type="molecule type" value="Genomic_DNA"/>
</dbReference>
<dbReference type="InterPro" id="IPR002110">
    <property type="entry name" value="Ankyrin_rpt"/>
</dbReference>
<dbReference type="PROSITE" id="PS50088">
    <property type="entry name" value="ANK_REPEAT"/>
    <property type="match status" value="2"/>
</dbReference>
<feature type="repeat" description="ANK" evidence="3">
    <location>
        <begin position="69"/>
        <end position="101"/>
    </location>
</feature>
<keyword evidence="1" id="KW-0677">Repeat</keyword>
<evidence type="ECO:0000256" key="1">
    <source>
        <dbReference type="ARBA" id="ARBA00022737"/>
    </source>
</evidence>
<feature type="repeat" description="ANK" evidence="3">
    <location>
        <begin position="37"/>
        <end position="69"/>
    </location>
</feature>
<organism evidence="5 6">
    <name type="scientific">Flavobacterium rivuli WB 3.3-2 = DSM 21788</name>
    <dbReference type="NCBI Taxonomy" id="1121895"/>
    <lineage>
        <taxon>Bacteria</taxon>
        <taxon>Pseudomonadati</taxon>
        <taxon>Bacteroidota</taxon>
        <taxon>Flavobacteriia</taxon>
        <taxon>Flavobacteriales</taxon>
        <taxon>Flavobacteriaceae</taxon>
        <taxon>Flavobacterium</taxon>
    </lineage>
</organism>
<dbReference type="AlphaFoldDB" id="A0A0A2MAJ9"/>
<keyword evidence="6" id="KW-1185">Reference proteome</keyword>